<dbReference type="HOGENOM" id="CLU_1228114_0_0_5"/>
<evidence type="ECO:0000313" key="1">
    <source>
        <dbReference type="EMBL" id="ABZ70937.1"/>
    </source>
</evidence>
<dbReference type="OrthoDB" id="7387101at2"/>
<dbReference type="InterPro" id="IPR044929">
    <property type="entry name" value="DNA/RNA_non-sp_Endonuclease_sf"/>
</dbReference>
<name>B0T4I5_CAUSK</name>
<dbReference type="STRING" id="366602.Caul_1808"/>
<dbReference type="Gene3D" id="3.40.570.10">
    <property type="entry name" value="Extracellular Endonuclease, subunit A"/>
    <property type="match status" value="1"/>
</dbReference>
<dbReference type="AlphaFoldDB" id="B0T4I5"/>
<accession>B0T4I5</accession>
<proteinExistence type="predicted"/>
<gene>
    <name evidence="1" type="ordered locus">Caul_1808</name>
</gene>
<dbReference type="EMBL" id="CP000927">
    <property type="protein sequence ID" value="ABZ70937.1"/>
    <property type="molecule type" value="Genomic_DNA"/>
</dbReference>
<dbReference type="KEGG" id="cak:Caul_1808"/>
<sequence>MTLHARPSPAGTGVAQRFAAPLPKESVSRAAAPMVQMWKAPSKVPWMANGKWDAFMKGGKTAYMVAQDLKLAAGKVVGAGNNAPTVAPQSWNRLKGWKLTHTKGPPGYVRMHMLSDRMGGAGNTTTNLAPGTNGMNQRHFHRMEKPLINALDAGGEINSYKVYARYQIGNGGLVTAKGKTAWQDTLSHIRCRAVYRPKAGAAKVNLNRNINETAKISGKKNWKGH</sequence>
<evidence type="ECO:0008006" key="2">
    <source>
        <dbReference type="Google" id="ProtNLM"/>
    </source>
</evidence>
<reference evidence="1" key="1">
    <citation type="submission" date="2008-01" db="EMBL/GenBank/DDBJ databases">
        <title>Complete sequence of chromosome of Caulobacter sp. K31.</title>
        <authorList>
            <consortium name="US DOE Joint Genome Institute"/>
            <person name="Copeland A."/>
            <person name="Lucas S."/>
            <person name="Lapidus A."/>
            <person name="Barry K."/>
            <person name="Glavina del Rio T."/>
            <person name="Dalin E."/>
            <person name="Tice H."/>
            <person name="Pitluck S."/>
            <person name="Bruce D."/>
            <person name="Goodwin L."/>
            <person name="Thompson L.S."/>
            <person name="Brettin T."/>
            <person name="Detter J.C."/>
            <person name="Han C."/>
            <person name="Schmutz J."/>
            <person name="Larimer F."/>
            <person name="Land M."/>
            <person name="Hauser L."/>
            <person name="Kyrpides N."/>
            <person name="Kim E."/>
            <person name="Stephens C."/>
            <person name="Richardson P."/>
        </authorList>
    </citation>
    <scope>NUCLEOTIDE SEQUENCE [LARGE SCALE GENOMIC DNA]</scope>
    <source>
        <strain evidence="1">K31</strain>
    </source>
</reference>
<protein>
    <recommendedName>
        <fullName evidence="2">DNA/RNA non-specific endonuclease</fullName>
    </recommendedName>
</protein>
<organism evidence="1">
    <name type="scientific">Caulobacter sp. (strain K31)</name>
    <dbReference type="NCBI Taxonomy" id="366602"/>
    <lineage>
        <taxon>Bacteria</taxon>
        <taxon>Pseudomonadati</taxon>
        <taxon>Pseudomonadota</taxon>
        <taxon>Alphaproteobacteria</taxon>
        <taxon>Caulobacterales</taxon>
        <taxon>Caulobacteraceae</taxon>
        <taxon>Caulobacter</taxon>
    </lineage>
</organism>